<dbReference type="Pfam" id="PF00005">
    <property type="entry name" value="ABC_tran"/>
    <property type="match status" value="1"/>
</dbReference>
<protein>
    <submittedName>
        <fullName evidence="14">Subfamily B ATP-binding cassette protein MsbA</fullName>
    </submittedName>
</protein>
<keyword evidence="4 11" id="KW-0812">Transmembrane</keyword>
<dbReference type="SUPFAM" id="SSF52540">
    <property type="entry name" value="P-loop containing nucleoside triphosphate hydrolases"/>
    <property type="match status" value="1"/>
</dbReference>
<dbReference type="InterPro" id="IPR017871">
    <property type="entry name" value="ABC_transporter-like_CS"/>
</dbReference>
<keyword evidence="5" id="KW-0547">Nucleotide-binding</keyword>
<dbReference type="PROSITE" id="PS00211">
    <property type="entry name" value="ABC_TRANSPORTER_1"/>
    <property type="match status" value="1"/>
</dbReference>
<dbReference type="InterPro" id="IPR003593">
    <property type="entry name" value="AAA+_ATPase"/>
</dbReference>
<dbReference type="GO" id="GO:0005886">
    <property type="term" value="C:plasma membrane"/>
    <property type="evidence" value="ECO:0007669"/>
    <property type="project" value="UniProtKB-SubCell"/>
</dbReference>
<evidence type="ECO:0000256" key="4">
    <source>
        <dbReference type="ARBA" id="ARBA00022692"/>
    </source>
</evidence>
<evidence type="ECO:0000256" key="3">
    <source>
        <dbReference type="ARBA" id="ARBA00022475"/>
    </source>
</evidence>
<evidence type="ECO:0000256" key="11">
    <source>
        <dbReference type="SAM" id="Phobius"/>
    </source>
</evidence>
<dbReference type="EMBL" id="SGXC01000003">
    <property type="protein sequence ID" value="RZS78466.1"/>
    <property type="molecule type" value="Genomic_DNA"/>
</dbReference>
<dbReference type="Proteomes" id="UP000292445">
    <property type="component" value="Unassembled WGS sequence"/>
</dbReference>
<evidence type="ECO:0000256" key="9">
    <source>
        <dbReference type="ARBA" id="ARBA00023055"/>
    </source>
</evidence>
<comment type="subcellular location">
    <subcellularLocation>
        <location evidence="1">Cell membrane</location>
        <topology evidence="1">Multi-pass membrane protein</topology>
    </subcellularLocation>
</comment>
<dbReference type="InterPro" id="IPR011527">
    <property type="entry name" value="ABC1_TM_dom"/>
</dbReference>
<dbReference type="InterPro" id="IPR003439">
    <property type="entry name" value="ABC_transporter-like_ATP-bd"/>
</dbReference>
<keyword evidence="6 14" id="KW-0067">ATP-binding</keyword>
<dbReference type="InterPro" id="IPR036640">
    <property type="entry name" value="ABC1_TM_sf"/>
</dbReference>
<feature type="transmembrane region" description="Helical" evidence="11">
    <location>
        <begin position="167"/>
        <end position="184"/>
    </location>
</feature>
<dbReference type="NCBIfam" id="TIGR02203">
    <property type="entry name" value="MsbA_lipidA"/>
    <property type="match status" value="1"/>
</dbReference>
<sequence length="583" mass="64054">MNSQPVKSELWRRVYSRVLKYWKALALGMLFLVGVAASQPLLAILMKPLLDGGFNGQNPDYVWKIPLAIVGIFLVRGAFNFLSDYLMAWSANHVLADLRREMFDRLLRLPDGYFKRMGSSVLLNRFVVDATNVMQLATEVITVLVRETLIVISLACVLFYLSWKLTLIALVAFPLSTFIMRAIARRIRRINRETITMNGELTRVVSEAIDGQRVIKLFSGYAHEEERFLHINGRLRRFAMRNTVAGAASAPITQAIAAVALAVVVSTALGQSGANQITVGGFAAFVTAMLQMLDPLKRLANVASPMQRMLVSAESVFALVDEEPERDDGVRQLPRPARGHIEFERVSHRFPDAGRDTLEQISFTVEPGQTVAFIGRSGSGKTTLVSMLPRFALPTAGSIRVDGIPIDELTLTSLRDAISLVSQDVVLFDDTIAANVSYGANTEPSEAAIRQALADANLLEFVDSLPRGMHSQVGENAARLSGGQRQRLAIARALIKDAPILILDEATSALDNESERQVQASLERLMAGRTTLVIAHRLTTVQNADRIIVLDQGRIVEQGSHADLLAAEGLYATLYKMQFSEAA</sequence>
<dbReference type="AlphaFoldDB" id="A0A4Q7N8Q2"/>
<feature type="transmembrane region" description="Helical" evidence="11">
    <location>
        <begin position="143"/>
        <end position="161"/>
    </location>
</feature>
<evidence type="ECO:0000256" key="10">
    <source>
        <dbReference type="ARBA" id="ARBA00023136"/>
    </source>
</evidence>
<feature type="domain" description="ABC transporter" evidence="12">
    <location>
        <begin position="341"/>
        <end position="577"/>
    </location>
</feature>
<dbReference type="Gene3D" id="1.20.1560.10">
    <property type="entry name" value="ABC transporter type 1, transmembrane domain"/>
    <property type="match status" value="1"/>
</dbReference>
<keyword evidence="15" id="KW-1185">Reference proteome</keyword>
<feature type="transmembrane region" description="Helical" evidence="11">
    <location>
        <begin position="244"/>
        <end position="268"/>
    </location>
</feature>
<keyword evidence="7" id="KW-1278">Translocase</keyword>
<dbReference type="SUPFAM" id="SSF90123">
    <property type="entry name" value="ABC transporter transmembrane region"/>
    <property type="match status" value="1"/>
</dbReference>
<feature type="transmembrane region" description="Helical" evidence="11">
    <location>
        <begin position="61"/>
        <end position="79"/>
    </location>
</feature>
<dbReference type="FunFam" id="3.40.50.300:FF:000221">
    <property type="entry name" value="Multidrug ABC transporter ATP-binding protein"/>
    <property type="match status" value="1"/>
</dbReference>
<keyword evidence="2" id="KW-0813">Transport</keyword>
<evidence type="ECO:0000259" key="12">
    <source>
        <dbReference type="PROSITE" id="PS50893"/>
    </source>
</evidence>
<dbReference type="Gene3D" id="3.40.50.300">
    <property type="entry name" value="P-loop containing nucleotide triphosphate hydrolases"/>
    <property type="match status" value="1"/>
</dbReference>
<dbReference type="InterPro" id="IPR011917">
    <property type="entry name" value="ABC_transpr_lipidA"/>
</dbReference>
<name>A0A4Q7N8Q2_9BURK</name>
<evidence type="ECO:0000256" key="2">
    <source>
        <dbReference type="ARBA" id="ARBA00022448"/>
    </source>
</evidence>
<dbReference type="PANTHER" id="PTHR43394">
    <property type="entry name" value="ATP-DEPENDENT PERMEASE MDL1, MITOCHONDRIAL"/>
    <property type="match status" value="1"/>
</dbReference>
<dbReference type="PROSITE" id="PS50929">
    <property type="entry name" value="ABC_TM1F"/>
    <property type="match status" value="1"/>
</dbReference>
<dbReference type="PROSITE" id="PS50893">
    <property type="entry name" value="ABC_TRANSPORTER_2"/>
    <property type="match status" value="1"/>
</dbReference>
<feature type="transmembrane region" description="Helical" evidence="11">
    <location>
        <begin position="21"/>
        <end position="41"/>
    </location>
</feature>
<keyword evidence="9" id="KW-0445">Lipid transport</keyword>
<keyword evidence="3" id="KW-1003">Cell membrane</keyword>
<dbReference type="Pfam" id="PF00664">
    <property type="entry name" value="ABC_membrane"/>
    <property type="match status" value="1"/>
</dbReference>
<gene>
    <name evidence="14" type="ORF">EV675_5115</name>
</gene>
<keyword evidence="10 11" id="KW-0472">Membrane</keyword>
<evidence type="ECO:0000313" key="15">
    <source>
        <dbReference type="Proteomes" id="UP000292445"/>
    </source>
</evidence>
<organism evidence="14 15">
    <name type="scientific">Pigmentiphaga kullae</name>
    <dbReference type="NCBI Taxonomy" id="151784"/>
    <lineage>
        <taxon>Bacteria</taxon>
        <taxon>Pseudomonadati</taxon>
        <taxon>Pseudomonadota</taxon>
        <taxon>Betaproteobacteria</taxon>
        <taxon>Burkholderiales</taxon>
        <taxon>Alcaligenaceae</taxon>
        <taxon>Pigmentiphaga</taxon>
    </lineage>
</organism>
<dbReference type="InterPro" id="IPR027417">
    <property type="entry name" value="P-loop_NTPase"/>
</dbReference>
<evidence type="ECO:0000313" key="14">
    <source>
        <dbReference type="EMBL" id="RZS78466.1"/>
    </source>
</evidence>
<accession>A0A4Q7N8Q2</accession>
<dbReference type="GO" id="GO:0005524">
    <property type="term" value="F:ATP binding"/>
    <property type="evidence" value="ECO:0007669"/>
    <property type="project" value="UniProtKB-KW"/>
</dbReference>
<proteinExistence type="predicted"/>
<dbReference type="SMART" id="SM00382">
    <property type="entry name" value="AAA"/>
    <property type="match status" value="1"/>
</dbReference>
<evidence type="ECO:0000256" key="6">
    <source>
        <dbReference type="ARBA" id="ARBA00022840"/>
    </source>
</evidence>
<evidence type="ECO:0000256" key="5">
    <source>
        <dbReference type="ARBA" id="ARBA00022741"/>
    </source>
</evidence>
<dbReference type="OrthoDB" id="8554730at2"/>
<keyword evidence="8 11" id="KW-1133">Transmembrane helix</keyword>
<comment type="caution">
    <text evidence="14">The sequence shown here is derived from an EMBL/GenBank/DDBJ whole genome shotgun (WGS) entry which is preliminary data.</text>
</comment>
<dbReference type="GO" id="GO:0015421">
    <property type="term" value="F:ABC-type oligopeptide transporter activity"/>
    <property type="evidence" value="ECO:0007669"/>
    <property type="project" value="TreeGrafter"/>
</dbReference>
<dbReference type="CDD" id="cd18552">
    <property type="entry name" value="ABC_6TM_MsbA_like"/>
    <property type="match status" value="1"/>
</dbReference>
<dbReference type="GO" id="GO:0034040">
    <property type="term" value="F:ATPase-coupled lipid transmembrane transporter activity"/>
    <property type="evidence" value="ECO:0007669"/>
    <property type="project" value="InterPro"/>
</dbReference>
<evidence type="ECO:0000256" key="7">
    <source>
        <dbReference type="ARBA" id="ARBA00022967"/>
    </source>
</evidence>
<evidence type="ECO:0000256" key="8">
    <source>
        <dbReference type="ARBA" id="ARBA00022989"/>
    </source>
</evidence>
<dbReference type="InterPro" id="IPR039421">
    <property type="entry name" value="Type_1_exporter"/>
</dbReference>
<evidence type="ECO:0000259" key="13">
    <source>
        <dbReference type="PROSITE" id="PS50929"/>
    </source>
</evidence>
<dbReference type="GO" id="GO:0016887">
    <property type="term" value="F:ATP hydrolysis activity"/>
    <property type="evidence" value="ECO:0007669"/>
    <property type="project" value="InterPro"/>
</dbReference>
<reference evidence="14 15" key="1">
    <citation type="submission" date="2019-02" db="EMBL/GenBank/DDBJ databases">
        <title>Genomic Encyclopedia of Type Strains, Phase IV (KMG-IV): sequencing the most valuable type-strain genomes for metagenomic binning, comparative biology and taxonomic classification.</title>
        <authorList>
            <person name="Goeker M."/>
        </authorList>
    </citation>
    <scope>NUCLEOTIDE SEQUENCE [LARGE SCALE GENOMIC DNA]</scope>
    <source>
        <strain evidence="14 15">K24</strain>
    </source>
</reference>
<feature type="domain" description="ABC transmembrane type-1" evidence="13">
    <location>
        <begin position="26"/>
        <end position="308"/>
    </location>
</feature>
<dbReference type="PANTHER" id="PTHR43394:SF1">
    <property type="entry name" value="ATP-BINDING CASSETTE SUB-FAMILY B MEMBER 10, MITOCHONDRIAL"/>
    <property type="match status" value="1"/>
</dbReference>
<evidence type="ECO:0000256" key="1">
    <source>
        <dbReference type="ARBA" id="ARBA00004651"/>
    </source>
</evidence>